<dbReference type="Proteomes" id="UP000584587">
    <property type="component" value="Unassembled WGS sequence"/>
</dbReference>
<organism evidence="2 3">
    <name type="scientific">Spiroplasma platyhelix PALS-1</name>
    <dbReference type="NCBI Taxonomy" id="1276218"/>
    <lineage>
        <taxon>Bacteria</taxon>
        <taxon>Bacillati</taxon>
        <taxon>Mycoplasmatota</taxon>
        <taxon>Mollicutes</taxon>
        <taxon>Entomoplasmatales</taxon>
        <taxon>Spiroplasmataceae</taxon>
        <taxon>Spiroplasma</taxon>
    </lineage>
</organism>
<dbReference type="InterPro" id="IPR013783">
    <property type="entry name" value="Ig-like_fold"/>
</dbReference>
<evidence type="ECO:0000313" key="3">
    <source>
        <dbReference type="Proteomes" id="UP000584587"/>
    </source>
</evidence>
<protein>
    <recommendedName>
        <fullName evidence="1">Cytosolic endo-beta-N-acetylglucosaminidase TIM barrel domain-containing protein</fullName>
    </recommendedName>
</protein>
<dbReference type="Gene3D" id="2.60.40.10">
    <property type="entry name" value="Immunoglobulins"/>
    <property type="match status" value="1"/>
</dbReference>
<dbReference type="GO" id="GO:0005737">
    <property type="term" value="C:cytoplasm"/>
    <property type="evidence" value="ECO:0007669"/>
    <property type="project" value="InterPro"/>
</dbReference>
<evidence type="ECO:0000313" key="2">
    <source>
        <dbReference type="EMBL" id="NKE38531.1"/>
    </source>
</evidence>
<sequence>MKKIILAFSTFVLFLPIFNIFLFACSFNFLNIDLANLSDYNWKKEEPNFPGYQSVSLRDKVITNSGDLSYVNNQRYLDYKNFNTGFKNLDAIKKQAVTGVPMNSAFNPNGNYLKDFGESQKSLMFQQVNSILDWDPNIDHDAKYNQGDYSYIQSKKVANKWVNSQDANVQTQILGLGVKATSAMNSVVGSNRIFNLNFNNWQYSDRFVAWAGAESEGIIVPPAADEINAAHVNGTKIYGQVFLDGYHGLTKAMLRDFLKRDDSGNFQIVDVLINMSKYMGFDGWFWNNEPNGSWQNGLIMDNQMSVEIINQFNKKVQESTDSEIKHLELLLYKDHGILGYYENGQPIDTWANKLAEVNHGQFLQDFYSYPNDSNKWSQNHQQFNSFDIYNMYNLGGWVNGEIFYNEKRIGTRDIRELTQRHLDQNGREYQNLGKELTDRDNNKWTFDGRNQNSLSIFQATTAFDLAGIYLDRLGHQPTISDDVFATMYANYYDDMIYTGQHRYLTNQDKGTTSWDSDFSIKDLSYGVGNLVQENTILFDDASGVDNVSNFKTNFSTGQGQIFVSDDGSVVKNYPWNNRRLFDTQPTYKWNIETASNKMPSSDVFGFYDYYQPYRKGNSIALGSGFDDKGKVLPFGLKEKINWNIMGTNYNKANKKVNFKYKMTDEKDNWENLSDSIGVKILVTFADGSTKEIGVEEVPDVNGWVTISSDLSTIGELSNKIAKLGLSINPLKADAPKIKFNVGEMTVNFNENKQDQLENQTYITDLTSENAVTRGNKTSLRLNWNVDSSLHEQIAYYEIYIQKAFGDTLFVGQTVNNNYYLKNLLISNNDKIIIKTINKYNSENSSFQSWNLKN</sequence>
<gene>
    <name evidence="2" type="ORF">HER12_02030</name>
</gene>
<dbReference type="InterPro" id="IPR005201">
    <property type="entry name" value="TIM_ENGase"/>
</dbReference>
<keyword evidence="3" id="KW-1185">Reference proteome</keyword>
<dbReference type="EMBL" id="JAAVVK010000002">
    <property type="protein sequence ID" value="NKE38531.1"/>
    <property type="molecule type" value="Genomic_DNA"/>
</dbReference>
<proteinExistence type="predicted"/>
<accession>A0A846TWV8</accession>
<dbReference type="Pfam" id="PF03644">
    <property type="entry name" value="Glyco_hydro_85"/>
    <property type="match status" value="1"/>
</dbReference>
<comment type="caution">
    <text evidence="2">The sequence shown here is derived from an EMBL/GenBank/DDBJ whole genome shotgun (WGS) entry which is preliminary data.</text>
</comment>
<dbReference type="Gene3D" id="2.60.120.260">
    <property type="entry name" value="Galactose-binding domain-like"/>
    <property type="match status" value="1"/>
</dbReference>
<feature type="domain" description="Cytosolic endo-beta-N-acetylglucosaminidase TIM barrel" evidence="1">
    <location>
        <begin position="189"/>
        <end position="358"/>
    </location>
</feature>
<name>A0A846TWV8_9MOLU</name>
<dbReference type="RefSeq" id="WP_168105013.1">
    <property type="nucleotide sequence ID" value="NZ_CP051215.1"/>
</dbReference>
<dbReference type="GO" id="GO:0033925">
    <property type="term" value="F:mannosyl-glycoprotein endo-beta-N-acetylglucosaminidase activity"/>
    <property type="evidence" value="ECO:0007669"/>
    <property type="project" value="InterPro"/>
</dbReference>
<dbReference type="AlphaFoldDB" id="A0A846TWV8"/>
<dbReference type="PROSITE" id="PS51257">
    <property type="entry name" value="PROKAR_LIPOPROTEIN"/>
    <property type="match status" value="1"/>
</dbReference>
<dbReference type="Gene3D" id="3.20.20.80">
    <property type="entry name" value="Glycosidases"/>
    <property type="match status" value="1"/>
</dbReference>
<reference evidence="2 3" key="1">
    <citation type="submission" date="2020-04" db="EMBL/GenBank/DDBJ databases">
        <title>Complete genome sequence of Spiroplasma platyhelix ATCC 51748, an insect isolate.</title>
        <authorList>
            <person name="Green E.A."/>
            <person name="Klassen J.L."/>
        </authorList>
    </citation>
    <scope>NUCLEOTIDE SEQUENCE [LARGE SCALE GENOMIC DNA]</scope>
    <source>
        <strain evidence="2 3">PALS-1</strain>
    </source>
</reference>
<evidence type="ECO:0000259" key="1">
    <source>
        <dbReference type="Pfam" id="PF03644"/>
    </source>
</evidence>